<gene>
    <name evidence="4" type="ORF">WKW79_27445</name>
</gene>
<dbReference type="GO" id="GO:0016787">
    <property type="term" value="F:hydrolase activity"/>
    <property type="evidence" value="ECO:0007669"/>
    <property type="project" value="UniProtKB-KW"/>
</dbReference>
<reference evidence="4 5" key="1">
    <citation type="submission" date="2024-03" db="EMBL/GenBank/DDBJ databases">
        <title>Novel species of the genus Variovorax.</title>
        <authorList>
            <person name="Liu Q."/>
            <person name="Xin Y.-H."/>
        </authorList>
    </citation>
    <scope>NUCLEOTIDE SEQUENCE [LARGE SCALE GENOMIC DNA]</scope>
    <source>
        <strain evidence="4 5">KACC 18901</strain>
    </source>
</reference>
<evidence type="ECO:0000256" key="1">
    <source>
        <dbReference type="ARBA" id="ARBA00010613"/>
    </source>
</evidence>
<name>A0ABU8XEP7_9BURK</name>
<dbReference type="InterPro" id="IPR001110">
    <property type="entry name" value="UPF0012_CS"/>
</dbReference>
<organism evidence="4 5">
    <name type="scientific">Variovorax robiniae</name>
    <dbReference type="NCBI Taxonomy" id="1836199"/>
    <lineage>
        <taxon>Bacteria</taxon>
        <taxon>Pseudomonadati</taxon>
        <taxon>Pseudomonadota</taxon>
        <taxon>Betaproteobacteria</taxon>
        <taxon>Burkholderiales</taxon>
        <taxon>Comamonadaceae</taxon>
        <taxon>Variovorax</taxon>
    </lineage>
</organism>
<evidence type="ECO:0000313" key="4">
    <source>
        <dbReference type="EMBL" id="MEJ8858332.1"/>
    </source>
</evidence>
<dbReference type="InterPro" id="IPR003010">
    <property type="entry name" value="C-N_Hydrolase"/>
</dbReference>
<dbReference type="CDD" id="cd07572">
    <property type="entry name" value="nit"/>
    <property type="match status" value="1"/>
</dbReference>
<dbReference type="PANTHER" id="PTHR23088">
    <property type="entry name" value="NITRILASE-RELATED"/>
    <property type="match status" value="1"/>
</dbReference>
<dbReference type="InterPro" id="IPR045254">
    <property type="entry name" value="Nit1/2_C-N_Hydrolase"/>
</dbReference>
<dbReference type="Pfam" id="PF00795">
    <property type="entry name" value="CN_hydrolase"/>
    <property type="match status" value="1"/>
</dbReference>
<dbReference type="Gene3D" id="3.60.110.10">
    <property type="entry name" value="Carbon-nitrogen hydrolase"/>
    <property type="match status" value="1"/>
</dbReference>
<keyword evidence="5" id="KW-1185">Reference proteome</keyword>
<evidence type="ECO:0000259" key="3">
    <source>
        <dbReference type="PROSITE" id="PS50263"/>
    </source>
</evidence>
<dbReference type="RefSeq" id="WP_340338396.1">
    <property type="nucleotide sequence ID" value="NZ_JBBKZS010000016.1"/>
</dbReference>
<dbReference type="SUPFAM" id="SSF56317">
    <property type="entry name" value="Carbon-nitrogen hydrolase"/>
    <property type="match status" value="1"/>
</dbReference>
<keyword evidence="2 4" id="KW-0378">Hydrolase</keyword>
<comment type="similarity">
    <text evidence="1">Belongs to the carbon-nitrogen hydrolase superfamily. NIT1/NIT2 family.</text>
</comment>
<feature type="domain" description="CN hydrolase" evidence="3">
    <location>
        <begin position="1"/>
        <end position="254"/>
    </location>
</feature>
<protein>
    <submittedName>
        <fullName evidence="4">Carbon-nitrogen hydrolase family protein</fullName>
    </submittedName>
</protein>
<evidence type="ECO:0000313" key="5">
    <source>
        <dbReference type="Proteomes" id="UP001367030"/>
    </source>
</evidence>
<dbReference type="InterPro" id="IPR036526">
    <property type="entry name" value="C-N_Hydrolase_sf"/>
</dbReference>
<comment type="caution">
    <text evidence="4">The sequence shown here is derived from an EMBL/GenBank/DDBJ whole genome shotgun (WGS) entry which is preliminary data.</text>
</comment>
<dbReference type="PROSITE" id="PS01227">
    <property type="entry name" value="UPF0012"/>
    <property type="match status" value="1"/>
</dbReference>
<accession>A0ABU8XEP7</accession>
<evidence type="ECO:0000256" key="2">
    <source>
        <dbReference type="ARBA" id="ARBA00022801"/>
    </source>
</evidence>
<dbReference type="Proteomes" id="UP001367030">
    <property type="component" value="Unassembled WGS sequence"/>
</dbReference>
<dbReference type="EMBL" id="JBBKZS010000016">
    <property type="protein sequence ID" value="MEJ8858332.1"/>
    <property type="molecule type" value="Genomic_DNA"/>
</dbReference>
<dbReference type="PANTHER" id="PTHR23088:SF27">
    <property type="entry name" value="DEAMINATED GLUTATHIONE AMIDASE"/>
    <property type="match status" value="1"/>
</dbReference>
<sequence>MKVSAIQMISSVEREANLARAHALLGEAAAAGAELAVLPEYFCVMGRRDTDKIALREQPGDGPVQRFLADAAREFGLWIVGGTLPLVSPEDEQHVLNTSLAFSPAGDCVARYDKIHLFHYDNGTERYDERRVITPGTQPVLFELPSRDGHVWRVGMSVCYDLRFPELYRALAARGAELLLVPSAFTHTTGSAHWEVLLRARAIENLAWAMAPAQGGTHENGRRTWGQSLVVDPWGTIAAQRATGEGVVSCDIDSAQVAKARQQLPALAHRVIAAWA</sequence>
<dbReference type="PROSITE" id="PS50263">
    <property type="entry name" value="CN_HYDROLASE"/>
    <property type="match status" value="1"/>
</dbReference>
<proteinExistence type="inferred from homology"/>